<name>X0UXT5_9ZZZZ</name>
<reference evidence="1" key="1">
    <citation type="journal article" date="2014" name="Front. Microbiol.">
        <title>High frequency of phylogenetically diverse reductive dehalogenase-homologous genes in deep subseafloor sedimentary metagenomes.</title>
        <authorList>
            <person name="Kawai M."/>
            <person name="Futagami T."/>
            <person name="Toyoda A."/>
            <person name="Takaki Y."/>
            <person name="Nishi S."/>
            <person name="Hori S."/>
            <person name="Arai W."/>
            <person name="Tsubouchi T."/>
            <person name="Morono Y."/>
            <person name="Uchiyama I."/>
            <person name="Ito T."/>
            <person name="Fujiyama A."/>
            <person name="Inagaki F."/>
            <person name="Takami H."/>
        </authorList>
    </citation>
    <scope>NUCLEOTIDE SEQUENCE</scope>
    <source>
        <strain evidence="1">Expedition CK06-06</strain>
    </source>
</reference>
<evidence type="ECO:0008006" key="2">
    <source>
        <dbReference type="Google" id="ProtNLM"/>
    </source>
</evidence>
<dbReference type="AlphaFoldDB" id="X0UXT5"/>
<comment type="caution">
    <text evidence="1">The sequence shown here is derived from an EMBL/GenBank/DDBJ whole genome shotgun (WGS) entry which is preliminary data.</text>
</comment>
<dbReference type="InterPro" id="IPR036188">
    <property type="entry name" value="FAD/NAD-bd_sf"/>
</dbReference>
<evidence type="ECO:0000313" key="1">
    <source>
        <dbReference type="EMBL" id="GAF93265.1"/>
    </source>
</evidence>
<proteinExistence type="predicted"/>
<dbReference type="Gene3D" id="3.50.50.60">
    <property type="entry name" value="FAD/NAD(P)-binding domain"/>
    <property type="match status" value="1"/>
</dbReference>
<dbReference type="EMBL" id="BARS01013085">
    <property type="protein sequence ID" value="GAF93265.1"/>
    <property type="molecule type" value="Genomic_DNA"/>
</dbReference>
<gene>
    <name evidence="1" type="ORF">S01H1_22942</name>
</gene>
<feature type="non-terminal residue" evidence="1">
    <location>
        <position position="175"/>
    </location>
</feature>
<accession>X0UXT5</accession>
<protein>
    <recommendedName>
        <fullName evidence="2">FAD-binding domain-containing protein</fullName>
    </recommendedName>
</protein>
<sequence length="175" mass="19783">TVEKIMEEFLEIEQLPPFELKKKEYNSFPLTKPLNSLVADGFLCLGDAAAMMNPLAARGIPETWRLSTEAAEVIDRALQKEEYLTIEVLWEINVDYFRNAGAEMAYQYMISAAIFNLKEKEINFLLKKLRSIVEPPGNEDEVIDIKLGFGKIVKIVFKVLGAILTGKISLKTIGR</sequence>
<feature type="non-terminal residue" evidence="1">
    <location>
        <position position="1"/>
    </location>
</feature>
<organism evidence="1">
    <name type="scientific">marine sediment metagenome</name>
    <dbReference type="NCBI Taxonomy" id="412755"/>
    <lineage>
        <taxon>unclassified sequences</taxon>
        <taxon>metagenomes</taxon>
        <taxon>ecological metagenomes</taxon>
    </lineage>
</organism>
<dbReference type="SUPFAM" id="SSF51905">
    <property type="entry name" value="FAD/NAD(P)-binding domain"/>
    <property type="match status" value="1"/>
</dbReference>